<dbReference type="VEuPathDB" id="FungiDB:Z518_02211"/>
<reference evidence="1 2" key="1">
    <citation type="submission" date="2015-01" db="EMBL/GenBank/DDBJ databases">
        <title>The Genome Sequence of Rhinocladiella mackenzie CBS 650.93.</title>
        <authorList>
            <consortium name="The Broad Institute Genomics Platform"/>
            <person name="Cuomo C."/>
            <person name="de Hoog S."/>
            <person name="Gorbushina A."/>
            <person name="Stielow B."/>
            <person name="Teixiera M."/>
            <person name="Abouelleil A."/>
            <person name="Chapman S.B."/>
            <person name="Priest M."/>
            <person name="Young S.K."/>
            <person name="Wortman J."/>
            <person name="Nusbaum C."/>
            <person name="Birren B."/>
        </authorList>
    </citation>
    <scope>NUCLEOTIDE SEQUENCE [LARGE SCALE GENOMIC DNA]</scope>
    <source>
        <strain evidence="1 2">CBS 650.93</strain>
    </source>
</reference>
<proteinExistence type="predicted"/>
<dbReference type="PANTHER" id="PTHR40129">
    <property type="entry name" value="KETOPANTOATE REDUCTASE N-TERMINAL DOMAIN-CONTAINING PROTEIN"/>
    <property type="match status" value="1"/>
</dbReference>
<dbReference type="PANTHER" id="PTHR40129:SF2">
    <property type="entry name" value="KETOPANTOATE REDUCTASE N-TERMINAL DOMAIN-CONTAINING PROTEIN"/>
    <property type="match status" value="1"/>
</dbReference>
<dbReference type="Gene3D" id="3.40.50.720">
    <property type="entry name" value="NAD(P)-binding Rossmann-like Domain"/>
    <property type="match status" value="1"/>
</dbReference>
<sequence length="319" mass="35071">MTLRPTSTNPPGSVTLLILGAGWTYQFLSPLLTKENISYAATTTTGRDGTIPFRFDPQADDKAPFEPLPFAAYVLVTFPLKGSGASRTLVDLYAATHSQSHSDGQSGFGGNDGAMKATKWIQLGSTGIYTTPDWNDSSSAVDASNERCVAEDELLMLGGCVLNLAGLYGGSRDPKNWVVRVAKTKEHLGAKGALHLVHGVDVARAVVGTVSRDIGGQKDRENEEKKSLFGRRWIVADCVSYDWWSLVWDWMGESEDDGGIERDTVQAEEKSKYRRWIIELMAENNVRGLPRSVDALGRKLDAREFWTVIGIVPEMTLRR</sequence>
<dbReference type="EMBL" id="KN847476">
    <property type="protein sequence ID" value="KIX07558.1"/>
    <property type="molecule type" value="Genomic_DNA"/>
</dbReference>
<evidence type="ECO:0000313" key="1">
    <source>
        <dbReference type="EMBL" id="KIX07558.1"/>
    </source>
</evidence>
<dbReference type="Proteomes" id="UP000053617">
    <property type="component" value="Unassembled WGS sequence"/>
</dbReference>
<evidence type="ECO:0000313" key="2">
    <source>
        <dbReference type="Proteomes" id="UP000053617"/>
    </source>
</evidence>
<dbReference type="OrthoDB" id="674948at2759"/>
<dbReference type="RefSeq" id="XP_013274694.1">
    <property type="nucleotide sequence ID" value="XM_013419240.1"/>
</dbReference>
<gene>
    <name evidence="1" type="ORF">Z518_02211</name>
</gene>
<protein>
    <submittedName>
        <fullName evidence="1">Uncharacterized protein</fullName>
    </submittedName>
</protein>
<keyword evidence="2" id="KW-1185">Reference proteome</keyword>
<dbReference type="STRING" id="1442369.A0A0D2HAU6"/>
<dbReference type="GeneID" id="25290282"/>
<organism evidence="1 2">
    <name type="scientific">Rhinocladiella mackenziei CBS 650.93</name>
    <dbReference type="NCBI Taxonomy" id="1442369"/>
    <lineage>
        <taxon>Eukaryota</taxon>
        <taxon>Fungi</taxon>
        <taxon>Dikarya</taxon>
        <taxon>Ascomycota</taxon>
        <taxon>Pezizomycotina</taxon>
        <taxon>Eurotiomycetes</taxon>
        <taxon>Chaetothyriomycetidae</taxon>
        <taxon>Chaetothyriales</taxon>
        <taxon>Herpotrichiellaceae</taxon>
        <taxon>Rhinocladiella</taxon>
    </lineage>
</organism>
<accession>A0A0D2HAU6</accession>
<name>A0A0D2HAU6_9EURO</name>
<dbReference type="HOGENOM" id="CLU_044092_0_0_1"/>
<dbReference type="AlphaFoldDB" id="A0A0D2HAU6"/>